<proteinExistence type="inferred from homology"/>
<dbReference type="GO" id="GO:0003735">
    <property type="term" value="F:structural constituent of ribosome"/>
    <property type="evidence" value="ECO:0007669"/>
    <property type="project" value="InterPro"/>
</dbReference>
<comment type="similarity">
    <text evidence="1">Belongs to the universal ribosomal protein uS3 family.</text>
</comment>
<dbReference type="GO" id="GO:0019843">
    <property type="term" value="F:rRNA binding"/>
    <property type="evidence" value="ECO:0007669"/>
    <property type="project" value="UniProtKB-KW"/>
</dbReference>
<dbReference type="PROSITE" id="PS50823">
    <property type="entry name" value="KH_TYPE_2"/>
    <property type="match status" value="1"/>
</dbReference>
<protein>
    <recommendedName>
        <fullName evidence="7">KH type-2 domain-containing protein</fullName>
    </recommendedName>
</protein>
<dbReference type="InterPro" id="IPR001351">
    <property type="entry name" value="Ribosomal_uS3_C"/>
</dbReference>
<organism evidence="8">
    <name type="scientific">marine metagenome</name>
    <dbReference type="NCBI Taxonomy" id="408172"/>
    <lineage>
        <taxon>unclassified sequences</taxon>
        <taxon>metagenomes</taxon>
        <taxon>ecological metagenomes</taxon>
    </lineage>
</organism>
<evidence type="ECO:0000259" key="7">
    <source>
        <dbReference type="PROSITE" id="PS50823"/>
    </source>
</evidence>
<dbReference type="Gene3D" id="3.30.300.20">
    <property type="match status" value="1"/>
</dbReference>
<dbReference type="InterPro" id="IPR004044">
    <property type="entry name" value="KH_dom_type_2"/>
</dbReference>
<evidence type="ECO:0000256" key="4">
    <source>
        <dbReference type="ARBA" id="ARBA00022980"/>
    </source>
</evidence>
<dbReference type="SUPFAM" id="SSF54821">
    <property type="entry name" value="Ribosomal protein S3 C-terminal domain"/>
    <property type="match status" value="1"/>
</dbReference>
<reference evidence="8" key="1">
    <citation type="submission" date="2018-05" db="EMBL/GenBank/DDBJ databases">
        <authorList>
            <person name="Lanie J.A."/>
            <person name="Ng W.-L."/>
            <person name="Kazmierczak K.M."/>
            <person name="Andrzejewski T.M."/>
            <person name="Davidsen T.M."/>
            <person name="Wayne K.J."/>
            <person name="Tettelin H."/>
            <person name="Glass J.I."/>
            <person name="Rusch D."/>
            <person name="Podicherti R."/>
            <person name="Tsui H.-C.T."/>
            <person name="Winkler M.E."/>
        </authorList>
    </citation>
    <scope>NUCLEOTIDE SEQUENCE</scope>
</reference>
<feature type="domain" description="KH type-2" evidence="7">
    <location>
        <begin position="40"/>
        <end position="109"/>
    </location>
</feature>
<dbReference type="CDD" id="cd02412">
    <property type="entry name" value="KH-II_30S_S3"/>
    <property type="match status" value="1"/>
</dbReference>
<keyword evidence="4" id="KW-0689">Ribosomal protein</keyword>
<gene>
    <name evidence="8" type="ORF">METZ01_LOCUS242232</name>
</gene>
<dbReference type="Pfam" id="PF00189">
    <property type="entry name" value="Ribosomal_S3_C"/>
    <property type="match status" value="1"/>
</dbReference>
<dbReference type="InterPro" id="IPR005704">
    <property type="entry name" value="Ribosomal_uS3_bac-typ"/>
</dbReference>
<dbReference type="FunFam" id="3.30.300.20:FF:000001">
    <property type="entry name" value="30S ribosomal protein S3"/>
    <property type="match status" value="1"/>
</dbReference>
<evidence type="ECO:0000256" key="2">
    <source>
        <dbReference type="ARBA" id="ARBA00022730"/>
    </source>
</evidence>
<accession>A0A382HPZ9</accession>
<dbReference type="Gene3D" id="3.30.1140.32">
    <property type="entry name" value="Ribosomal protein S3, C-terminal domain"/>
    <property type="match status" value="1"/>
</dbReference>
<evidence type="ECO:0000256" key="1">
    <source>
        <dbReference type="ARBA" id="ARBA00010761"/>
    </source>
</evidence>
<name>A0A382HPZ9_9ZZZZ</name>
<evidence type="ECO:0000256" key="3">
    <source>
        <dbReference type="ARBA" id="ARBA00022884"/>
    </source>
</evidence>
<dbReference type="Pfam" id="PF07650">
    <property type="entry name" value="KH_2"/>
    <property type="match status" value="1"/>
</dbReference>
<dbReference type="GO" id="GO:0022627">
    <property type="term" value="C:cytosolic small ribosomal subunit"/>
    <property type="evidence" value="ECO:0007669"/>
    <property type="project" value="TreeGrafter"/>
</dbReference>
<evidence type="ECO:0000256" key="5">
    <source>
        <dbReference type="ARBA" id="ARBA00023274"/>
    </source>
</evidence>
<keyword evidence="5" id="KW-0687">Ribonucleoprotein</keyword>
<dbReference type="SUPFAM" id="SSF54814">
    <property type="entry name" value="Prokaryotic type KH domain (KH-domain type II)"/>
    <property type="match status" value="1"/>
</dbReference>
<dbReference type="NCBIfam" id="TIGR01009">
    <property type="entry name" value="rpsC_bact"/>
    <property type="match status" value="1"/>
</dbReference>
<dbReference type="SMART" id="SM00322">
    <property type="entry name" value="KH"/>
    <property type="match status" value="1"/>
</dbReference>
<feature type="non-terminal residue" evidence="8">
    <location>
        <position position="1"/>
    </location>
</feature>
<sequence length="287" mass="31429">VGQKIHPNGFRVGITKDWHATWFAGRGSEYASLVNEDIGIRRTIDSMYDDAGISKVDIERDSNEVAVTIHTARPGIVIGRGGQRVDELRKELDVLTGSRRTKLNVREVRQPELDAYLVARNIADQLERRIAFRRAIRQSLMRTMQAGAEGIKVIASGRLAGADIARNEKAHEGRVPLHTLRADIDYGLAEAKTEYGVIGVKVWICKGEIMNPTIIGEAVDRPEITAASVAEDEEVPAIQVLVTANDDSDEQESGQNQGADLPKPPETGLVSAEDKGSEETLEDPEDS</sequence>
<feature type="region of interest" description="Disordered" evidence="6">
    <location>
        <begin position="242"/>
        <end position="287"/>
    </location>
</feature>
<dbReference type="AlphaFoldDB" id="A0A382HPZ9"/>
<dbReference type="HAMAP" id="MF_01309_B">
    <property type="entry name" value="Ribosomal_uS3_B"/>
    <property type="match status" value="1"/>
</dbReference>
<dbReference type="PROSITE" id="PS00548">
    <property type="entry name" value="RIBOSOMAL_S3"/>
    <property type="match status" value="1"/>
</dbReference>
<keyword evidence="3" id="KW-0694">RNA-binding</keyword>
<evidence type="ECO:0000313" key="8">
    <source>
        <dbReference type="EMBL" id="SVB89378.1"/>
    </source>
</evidence>
<dbReference type="PANTHER" id="PTHR11760">
    <property type="entry name" value="30S/40S RIBOSOMAL PROTEIN S3"/>
    <property type="match status" value="1"/>
</dbReference>
<dbReference type="InterPro" id="IPR004087">
    <property type="entry name" value="KH_dom"/>
</dbReference>
<dbReference type="PROSITE" id="PS50084">
    <property type="entry name" value="KH_TYPE_1"/>
    <property type="match status" value="1"/>
</dbReference>
<dbReference type="InterPro" id="IPR015946">
    <property type="entry name" value="KH_dom-like_a/b"/>
</dbReference>
<dbReference type="InterPro" id="IPR057258">
    <property type="entry name" value="Ribosomal_uS3"/>
</dbReference>
<dbReference type="PANTHER" id="PTHR11760:SF19">
    <property type="entry name" value="SMALL RIBOSOMAL SUBUNIT PROTEIN US3C"/>
    <property type="match status" value="1"/>
</dbReference>
<dbReference type="EMBL" id="UINC01062599">
    <property type="protein sequence ID" value="SVB89378.1"/>
    <property type="molecule type" value="Genomic_DNA"/>
</dbReference>
<dbReference type="GO" id="GO:0006412">
    <property type="term" value="P:translation"/>
    <property type="evidence" value="ECO:0007669"/>
    <property type="project" value="InterPro"/>
</dbReference>
<evidence type="ECO:0000256" key="6">
    <source>
        <dbReference type="SAM" id="MobiDB-lite"/>
    </source>
</evidence>
<dbReference type="InterPro" id="IPR009019">
    <property type="entry name" value="KH_sf_prok-type"/>
</dbReference>
<keyword evidence="2" id="KW-0699">rRNA-binding</keyword>
<dbReference type="InterPro" id="IPR018280">
    <property type="entry name" value="Ribosomal_uS3_CS"/>
</dbReference>
<dbReference type="InterPro" id="IPR036419">
    <property type="entry name" value="Ribosomal_S3_C_sf"/>
</dbReference>